<evidence type="ECO:0000256" key="5">
    <source>
        <dbReference type="ARBA" id="ARBA00022679"/>
    </source>
</evidence>
<name>A0ABR7XB35_9BACT</name>
<dbReference type="Gene3D" id="3.30.565.10">
    <property type="entry name" value="Histidine kinase-like ATPase, C-terminal domain"/>
    <property type="match status" value="1"/>
</dbReference>
<evidence type="ECO:0000259" key="11">
    <source>
        <dbReference type="PROSITE" id="PS50110"/>
    </source>
</evidence>
<dbReference type="SMART" id="SM00448">
    <property type="entry name" value="REC"/>
    <property type="match status" value="1"/>
</dbReference>
<comment type="caution">
    <text evidence="15">The sequence shown here is derived from an EMBL/GenBank/DDBJ whole genome shotgun (WGS) entry which is preliminary data.</text>
</comment>
<evidence type="ECO:0000313" key="16">
    <source>
        <dbReference type="Proteomes" id="UP000625551"/>
    </source>
</evidence>
<evidence type="ECO:0000259" key="13">
    <source>
        <dbReference type="PROSITE" id="PS50113"/>
    </source>
</evidence>
<dbReference type="InterPro" id="IPR036097">
    <property type="entry name" value="HisK_dim/P_sf"/>
</dbReference>
<dbReference type="NCBIfam" id="TIGR00229">
    <property type="entry name" value="sensory_box"/>
    <property type="match status" value="1"/>
</dbReference>
<accession>A0ABR7XB35</accession>
<dbReference type="Pfam" id="PF00672">
    <property type="entry name" value="HAMP"/>
    <property type="match status" value="1"/>
</dbReference>
<dbReference type="Proteomes" id="UP000625551">
    <property type="component" value="Unassembled WGS sequence"/>
</dbReference>
<dbReference type="SUPFAM" id="SSF55785">
    <property type="entry name" value="PYP-like sensor domain (PAS domain)"/>
    <property type="match status" value="1"/>
</dbReference>
<feature type="domain" description="PAS" evidence="12">
    <location>
        <begin position="56"/>
        <end position="115"/>
    </location>
</feature>
<dbReference type="InterPro" id="IPR035965">
    <property type="entry name" value="PAS-like_dom_sf"/>
</dbReference>
<dbReference type="PROSITE" id="PS50109">
    <property type="entry name" value="HIS_KIN"/>
    <property type="match status" value="1"/>
</dbReference>
<dbReference type="SMART" id="SM00388">
    <property type="entry name" value="HisKA"/>
    <property type="match status" value="1"/>
</dbReference>
<sequence length="561" mass="62594">MKVLKERIEEIITLIAEVANGNFDYHIEASETGDELDAIIAGINMLGQELKSSTVSRDFMQSIYQGVVDMLLILNTDFTIRNVNESLEDALGFKESELRGLPFSSLLHHESVAELLYLVDLCKRQGKCLNKELLLQTKQKQIIPVSCSFSHIKNNREEADGILIIAKDISELKRTEKALRKAKRKAEVANEAKSDFLSSMSHEIRTPLNGIMGFTDLLLKTELNPTQQQYISLIKTSGVTLTKLLNDILDLHKVEQNKIYLEAIPFNVRESLASSLEPYKHLAETKGISFSSTIEESVPDWTIGDPTRINQVVVNLVSNAIKFTQEGRIDVHFRADQLEGDEVLLTCSVTDTGIGIPADKQAMVFESFTQSDQSTSRKFGGSGLGLAISKKLAKLLKGDLQLISPLPGQERGSLFWFTIRLKKVHQTEQTSDNIQDDTSYMVPAGTRILVVDDNEINVMILQTVLENMGATVHTAFNGQDAVDMAQAEPYQLVFMDIQMPGMSGLEATKLLQEANYKTPIIAFSANAFPNDIVKSLEAGMVDHLCKPFEQHDLVMMLRKWL</sequence>
<comment type="catalytic activity">
    <reaction evidence="1">
        <text>ATP + protein L-histidine = ADP + protein N-phospho-L-histidine.</text>
        <dbReference type="EC" id="2.7.13.3"/>
    </reaction>
</comment>
<keyword evidence="4 8" id="KW-0597">Phosphoprotein</keyword>
<dbReference type="PANTHER" id="PTHR45339:SF1">
    <property type="entry name" value="HYBRID SIGNAL TRANSDUCTION HISTIDINE KINASE J"/>
    <property type="match status" value="1"/>
</dbReference>
<dbReference type="InterPro" id="IPR011006">
    <property type="entry name" value="CheY-like_superfamily"/>
</dbReference>
<dbReference type="CDD" id="cd17546">
    <property type="entry name" value="REC_hyHK_CKI1_RcsC-like"/>
    <property type="match status" value="1"/>
</dbReference>
<dbReference type="Pfam" id="PF00512">
    <property type="entry name" value="HisKA"/>
    <property type="match status" value="1"/>
</dbReference>
<comment type="subcellular location">
    <subcellularLocation>
        <location evidence="2">Membrane</location>
    </subcellularLocation>
</comment>
<dbReference type="PRINTS" id="PR00344">
    <property type="entry name" value="BCTRLSENSOR"/>
</dbReference>
<keyword evidence="16" id="KW-1185">Reference proteome</keyword>
<evidence type="ECO:0000313" key="15">
    <source>
        <dbReference type="EMBL" id="MBD1395537.1"/>
    </source>
</evidence>
<feature type="domain" description="PAC" evidence="13">
    <location>
        <begin position="129"/>
        <end position="181"/>
    </location>
</feature>
<dbReference type="InterPro" id="IPR005467">
    <property type="entry name" value="His_kinase_dom"/>
</dbReference>
<dbReference type="SMART" id="SM00387">
    <property type="entry name" value="HATPase_c"/>
    <property type="match status" value="1"/>
</dbReference>
<dbReference type="CDD" id="cd00130">
    <property type="entry name" value="PAS"/>
    <property type="match status" value="1"/>
</dbReference>
<gene>
    <name evidence="15" type="ORF">H9Q13_00025</name>
</gene>
<evidence type="ECO:0000259" key="10">
    <source>
        <dbReference type="PROSITE" id="PS50109"/>
    </source>
</evidence>
<dbReference type="PROSITE" id="PS50885">
    <property type="entry name" value="HAMP"/>
    <property type="match status" value="1"/>
</dbReference>
<dbReference type="InterPro" id="IPR004358">
    <property type="entry name" value="Sig_transdc_His_kin-like_C"/>
</dbReference>
<evidence type="ECO:0000256" key="9">
    <source>
        <dbReference type="SAM" id="Coils"/>
    </source>
</evidence>
<dbReference type="PROSITE" id="PS50110">
    <property type="entry name" value="RESPONSE_REGULATORY"/>
    <property type="match status" value="1"/>
</dbReference>
<dbReference type="Pfam" id="PF00072">
    <property type="entry name" value="Response_reg"/>
    <property type="match status" value="1"/>
</dbReference>
<keyword evidence="9" id="KW-0175">Coiled coil</keyword>
<dbReference type="InterPro" id="IPR003660">
    <property type="entry name" value="HAMP_dom"/>
</dbReference>
<dbReference type="CDD" id="cd16922">
    <property type="entry name" value="HATPase_EvgS-ArcB-TorS-like"/>
    <property type="match status" value="1"/>
</dbReference>
<feature type="domain" description="Response regulatory" evidence="11">
    <location>
        <begin position="447"/>
        <end position="561"/>
    </location>
</feature>
<dbReference type="Gene3D" id="1.10.287.130">
    <property type="match status" value="1"/>
</dbReference>
<dbReference type="InterPro" id="IPR000700">
    <property type="entry name" value="PAS-assoc_C"/>
</dbReference>
<dbReference type="InterPro" id="IPR003661">
    <property type="entry name" value="HisK_dim/P_dom"/>
</dbReference>
<dbReference type="PROSITE" id="PS50113">
    <property type="entry name" value="PAC"/>
    <property type="match status" value="1"/>
</dbReference>
<dbReference type="EC" id="2.7.13.3" evidence="3"/>
<evidence type="ECO:0000256" key="4">
    <source>
        <dbReference type="ARBA" id="ARBA00022553"/>
    </source>
</evidence>
<keyword evidence="6" id="KW-0418">Kinase</keyword>
<dbReference type="PROSITE" id="PS50112">
    <property type="entry name" value="PAS"/>
    <property type="match status" value="1"/>
</dbReference>
<dbReference type="RefSeq" id="WP_191181716.1">
    <property type="nucleotide sequence ID" value="NZ_JACXAJ010000001.1"/>
</dbReference>
<dbReference type="CDD" id="cd00082">
    <property type="entry name" value="HisKA"/>
    <property type="match status" value="1"/>
</dbReference>
<keyword evidence="5" id="KW-0808">Transferase</keyword>
<evidence type="ECO:0000256" key="8">
    <source>
        <dbReference type="PROSITE-ProRule" id="PRU00169"/>
    </source>
</evidence>
<dbReference type="SMART" id="SM00091">
    <property type="entry name" value="PAS"/>
    <property type="match status" value="1"/>
</dbReference>
<protein>
    <recommendedName>
        <fullName evidence="3">histidine kinase</fullName>
        <ecNumber evidence="3">2.7.13.3</ecNumber>
    </recommendedName>
</protein>
<dbReference type="SUPFAM" id="SSF47384">
    <property type="entry name" value="Homodimeric domain of signal transducing histidine kinase"/>
    <property type="match status" value="1"/>
</dbReference>
<dbReference type="Pfam" id="PF13426">
    <property type="entry name" value="PAS_9"/>
    <property type="match status" value="1"/>
</dbReference>
<dbReference type="SUPFAM" id="SSF52172">
    <property type="entry name" value="CheY-like"/>
    <property type="match status" value="1"/>
</dbReference>
<evidence type="ECO:0000256" key="7">
    <source>
        <dbReference type="ARBA" id="ARBA00023012"/>
    </source>
</evidence>
<dbReference type="Gene3D" id="3.40.50.2300">
    <property type="match status" value="1"/>
</dbReference>
<feature type="domain" description="Histidine kinase" evidence="10">
    <location>
        <begin position="199"/>
        <end position="423"/>
    </location>
</feature>
<evidence type="ECO:0000256" key="2">
    <source>
        <dbReference type="ARBA" id="ARBA00004370"/>
    </source>
</evidence>
<keyword evidence="7" id="KW-0902">Two-component regulatory system</keyword>
<dbReference type="Gene3D" id="3.30.450.20">
    <property type="entry name" value="PAS domain"/>
    <property type="match status" value="1"/>
</dbReference>
<dbReference type="PANTHER" id="PTHR45339">
    <property type="entry name" value="HYBRID SIGNAL TRANSDUCTION HISTIDINE KINASE J"/>
    <property type="match status" value="1"/>
</dbReference>
<dbReference type="SUPFAM" id="SSF55874">
    <property type="entry name" value="ATPase domain of HSP90 chaperone/DNA topoisomerase II/histidine kinase"/>
    <property type="match status" value="1"/>
</dbReference>
<feature type="domain" description="HAMP" evidence="14">
    <location>
        <begin position="2"/>
        <end position="55"/>
    </location>
</feature>
<dbReference type="InterPro" id="IPR001789">
    <property type="entry name" value="Sig_transdc_resp-reg_receiver"/>
</dbReference>
<evidence type="ECO:0000259" key="14">
    <source>
        <dbReference type="PROSITE" id="PS50885"/>
    </source>
</evidence>
<feature type="modified residue" description="4-aspartylphosphate" evidence="8">
    <location>
        <position position="496"/>
    </location>
</feature>
<dbReference type="InterPro" id="IPR003594">
    <property type="entry name" value="HATPase_dom"/>
</dbReference>
<dbReference type="InterPro" id="IPR036890">
    <property type="entry name" value="HATPase_C_sf"/>
</dbReference>
<dbReference type="EMBL" id="JACXAJ010000001">
    <property type="protein sequence ID" value="MBD1395537.1"/>
    <property type="molecule type" value="Genomic_DNA"/>
</dbReference>
<proteinExistence type="predicted"/>
<feature type="coiled-coil region" evidence="9">
    <location>
        <begin position="165"/>
        <end position="192"/>
    </location>
</feature>
<reference evidence="15 16" key="1">
    <citation type="submission" date="2020-09" db="EMBL/GenBank/DDBJ databases">
        <title>Genome sequencing and assembly of Pontibacter sp.</title>
        <authorList>
            <person name="Chhetri G."/>
        </authorList>
    </citation>
    <scope>NUCLEOTIDE SEQUENCE [LARGE SCALE GENOMIC DNA]</scope>
    <source>
        <strain evidence="15 16">JH31</strain>
    </source>
</reference>
<dbReference type="Pfam" id="PF02518">
    <property type="entry name" value="HATPase_c"/>
    <property type="match status" value="1"/>
</dbReference>
<evidence type="ECO:0000256" key="1">
    <source>
        <dbReference type="ARBA" id="ARBA00000085"/>
    </source>
</evidence>
<dbReference type="InterPro" id="IPR000014">
    <property type="entry name" value="PAS"/>
</dbReference>
<evidence type="ECO:0000256" key="6">
    <source>
        <dbReference type="ARBA" id="ARBA00022777"/>
    </source>
</evidence>
<organism evidence="15 16">
    <name type="scientific">Pontibacter aquaedesilientis</name>
    <dbReference type="NCBI Taxonomy" id="2766980"/>
    <lineage>
        <taxon>Bacteria</taxon>
        <taxon>Pseudomonadati</taxon>
        <taxon>Bacteroidota</taxon>
        <taxon>Cytophagia</taxon>
        <taxon>Cytophagales</taxon>
        <taxon>Hymenobacteraceae</taxon>
        <taxon>Pontibacter</taxon>
    </lineage>
</organism>
<evidence type="ECO:0000256" key="3">
    <source>
        <dbReference type="ARBA" id="ARBA00012438"/>
    </source>
</evidence>
<evidence type="ECO:0000259" key="12">
    <source>
        <dbReference type="PROSITE" id="PS50112"/>
    </source>
</evidence>